<keyword evidence="2" id="KW-1133">Transmembrane helix</keyword>
<feature type="transmembrane region" description="Helical" evidence="2">
    <location>
        <begin position="6"/>
        <end position="25"/>
    </location>
</feature>
<dbReference type="AlphaFoldDB" id="A0A7K1U4P7"/>
<reference evidence="3 4" key="1">
    <citation type="submission" date="2019-12" db="EMBL/GenBank/DDBJ databases">
        <title>Chitinophaga sp. strain ysch24 (GDMCC 1.1355), whole genome shotgun sequence.</title>
        <authorList>
            <person name="Zhang X."/>
        </authorList>
    </citation>
    <scope>NUCLEOTIDE SEQUENCE [LARGE SCALE GENOMIC DNA]</scope>
    <source>
        <strain evidence="4">ysch24</strain>
    </source>
</reference>
<dbReference type="RefSeq" id="WP_157306759.1">
    <property type="nucleotide sequence ID" value="NZ_WRXN01000005.1"/>
</dbReference>
<protein>
    <submittedName>
        <fullName evidence="3">Uncharacterized protein</fullName>
    </submittedName>
</protein>
<accession>A0A7K1U4P7</accession>
<proteinExistence type="predicted"/>
<evidence type="ECO:0000256" key="2">
    <source>
        <dbReference type="SAM" id="Phobius"/>
    </source>
</evidence>
<feature type="region of interest" description="Disordered" evidence="1">
    <location>
        <begin position="32"/>
        <end position="55"/>
    </location>
</feature>
<keyword evidence="4" id="KW-1185">Reference proteome</keyword>
<keyword evidence="2" id="KW-0812">Transmembrane</keyword>
<sequence length="55" mass="6655">MHAINLTLVFIVGLAALALLLFMIFKNRWDRKRYLPPDDPVQEQRDEQQRREEKM</sequence>
<dbReference type="Proteomes" id="UP000461730">
    <property type="component" value="Unassembled WGS sequence"/>
</dbReference>
<evidence type="ECO:0000313" key="4">
    <source>
        <dbReference type="Proteomes" id="UP000461730"/>
    </source>
</evidence>
<organism evidence="3 4">
    <name type="scientific">Chitinophaga tropicalis</name>
    <dbReference type="NCBI Taxonomy" id="2683588"/>
    <lineage>
        <taxon>Bacteria</taxon>
        <taxon>Pseudomonadati</taxon>
        <taxon>Bacteroidota</taxon>
        <taxon>Chitinophagia</taxon>
        <taxon>Chitinophagales</taxon>
        <taxon>Chitinophagaceae</taxon>
        <taxon>Chitinophaga</taxon>
    </lineage>
</organism>
<name>A0A7K1U4P7_9BACT</name>
<keyword evidence="2" id="KW-0472">Membrane</keyword>
<gene>
    <name evidence="3" type="ORF">GO493_13760</name>
</gene>
<evidence type="ECO:0000313" key="3">
    <source>
        <dbReference type="EMBL" id="MVT09331.1"/>
    </source>
</evidence>
<comment type="caution">
    <text evidence="3">The sequence shown here is derived from an EMBL/GenBank/DDBJ whole genome shotgun (WGS) entry which is preliminary data.</text>
</comment>
<dbReference type="EMBL" id="WRXN01000005">
    <property type="protein sequence ID" value="MVT09331.1"/>
    <property type="molecule type" value="Genomic_DNA"/>
</dbReference>
<evidence type="ECO:0000256" key="1">
    <source>
        <dbReference type="SAM" id="MobiDB-lite"/>
    </source>
</evidence>